<proteinExistence type="predicted"/>
<protein>
    <submittedName>
        <fullName evidence="3">Esterase</fullName>
    </submittedName>
</protein>
<accession>A0ABU0AJB5</accession>
<dbReference type="InterPro" id="IPR029058">
    <property type="entry name" value="AB_hydrolase_fold"/>
</dbReference>
<evidence type="ECO:0000259" key="2">
    <source>
        <dbReference type="Pfam" id="PF22316"/>
    </source>
</evidence>
<dbReference type="RefSeq" id="WP_307476440.1">
    <property type="nucleotide sequence ID" value="NZ_JAUSUB010000014.1"/>
</dbReference>
<evidence type="ECO:0000313" key="3">
    <source>
        <dbReference type="EMBL" id="MDQ0271359.1"/>
    </source>
</evidence>
<dbReference type="InterPro" id="IPR046879">
    <property type="entry name" value="KANL3/Tex30_Abhydrolase"/>
</dbReference>
<dbReference type="Proteomes" id="UP001238088">
    <property type="component" value="Unassembled WGS sequence"/>
</dbReference>
<evidence type="ECO:0000259" key="1">
    <source>
        <dbReference type="Pfam" id="PF20408"/>
    </source>
</evidence>
<feature type="domain" description="KANL3/Tex30 alpha/beta hydrolase-like" evidence="1">
    <location>
        <begin position="180"/>
        <end position="290"/>
    </location>
</feature>
<dbReference type="EMBL" id="JAUSUB010000014">
    <property type="protein sequence ID" value="MDQ0271359.1"/>
    <property type="molecule type" value="Genomic_DNA"/>
</dbReference>
<feature type="domain" description="BCE-2095-like N-terminal" evidence="2">
    <location>
        <begin position="5"/>
        <end position="110"/>
    </location>
</feature>
<sequence>MPTLTYTSLLERTLEINAKDGSLSAYQYITEYADKVGGNRAQIYNFQYSLAAAAGLENEALSLLEEAVNECGYWYGYDYLNSDEDLDSLRGYQSFQHIVELCKQREEEAKNSEKPFVKRIQRSGKELLVALHGDQENITISERYWSAVDHADLAFIQSSQIEFSDGYVWDDLQRGKGELTAFYEELAQSFTPETIVLGGFSAGARIAFQSVVDEEVKVKGMILVAPWLPDLDEYAPKLAHLKANGTKVYVICGDKDDDCYECSLQLISLLKENEVECQSSIITGLLHDFPVDYKEKLNEAVAFVYTD</sequence>
<dbReference type="SUPFAM" id="SSF53474">
    <property type="entry name" value="alpha/beta-Hydrolases"/>
    <property type="match status" value="1"/>
</dbReference>
<evidence type="ECO:0000313" key="4">
    <source>
        <dbReference type="Proteomes" id="UP001238088"/>
    </source>
</evidence>
<dbReference type="Gene3D" id="3.40.50.1820">
    <property type="entry name" value="alpha/beta hydrolase"/>
    <property type="match status" value="1"/>
</dbReference>
<dbReference type="Pfam" id="PF20408">
    <property type="entry name" value="Abhydrolase_11"/>
    <property type="match status" value="1"/>
</dbReference>
<organism evidence="3 4">
    <name type="scientific">Cytobacillus purgationiresistens</name>
    <dbReference type="NCBI Taxonomy" id="863449"/>
    <lineage>
        <taxon>Bacteria</taxon>
        <taxon>Bacillati</taxon>
        <taxon>Bacillota</taxon>
        <taxon>Bacilli</taxon>
        <taxon>Bacillales</taxon>
        <taxon>Bacillaceae</taxon>
        <taxon>Cytobacillus</taxon>
    </lineage>
</organism>
<dbReference type="InterPro" id="IPR054527">
    <property type="entry name" value="BCE_2095-like_N"/>
</dbReference>
<gene>
    <name evidence="3" type="ORF">J2S17_003247</name>
</gene>
<dbReference type="Pfam" id="PF22316">
    <property type="entry name" value="ABhydrolase-like_N"/>
    <property type="match status" value="1"/>
</dbReference>
<keyword evidence="4" id="KW-1185">Reference proteome</keyword>
<name>A0ABU0AJB5_9BACI</name>
<comment type="caution">
    <text evidence="3">The sequence shown here is derived from an EMBL/GenBank/DDBJ whole genome shotgun (WGS) entry which is preliminary data.</text>
</comment>
<reference evidence="3 4" key="1">
    <citation type="submission" date="2023-07" db="EMBL/GenBank/DDBJ databases">
        <title>Genomic Encyclopedia of Type Strains, Phase IV (KMG-IV): sequencing the most valuable type-strain genomes for metagenomic binning, comparative biology and taxonomic classification.</title>
        <authorList>
            <person name="Goeker M."/>
        </authorList>
    </citation>
    <scope>NUCLEOTIDE SEQUENCE [LARGE SCALE GENOMIC DNA]</scope>
    <source>
        <strain evidence="3 4">DSM 23494</strain>
    </source>
</reference>